<feature type="domain" description="Phosphoribosyltransferase" evidence="2">
    <location>
        <begin position="117"/>
        <end position="217"/>
    </location>
</feature>
<accession>A0A1F5ELG4</accession>
<dbReference type="InterPro" id="IPR000836">
    <property type="entry name" value="PRTase_dom"/>
</dbReference>
<organism evidence="3 4">
    <name type="scientific">Candidatus Campbellbacteria bacterium RIFCSPHIGHO2_01_FULL_34_10</name>
    <dbReference type="NCBI Taxonomy" id="1797577"/>
    <lineage>
        <taxon>Bacteria</taxon>
        <taxon>Candidatus Campbelliibacteriota</taxon>
    </lineage>
</organism>
<dbReference type="AlphaFoldDB" id="A0A1F5ELG4"/>
<evidence type="ECO:0000313" key="4">
    <source>
        <dbReference type="Proteomes" id="UP000186670"/>
    </source>
</evidence>
<dbReference type="Gene3D" id="3.40.50.2020">
    <property type="match status" value="1"/>
</dbReference>
<dbReference type="PANTHER" id="PTHR47505">
    <property type="entry name" value="DNA UTILIZATION PROTEIN YHGH"/>
    <property type="match status" value="1"/>
</dbReference>
<dbReference type="EMBL" id="MEZZ01000037">
    <property type="protein sequence ID" value="OGD68245.1"/>
    <property type="molecule type" value="Genomic_DNA"/>
</dbReference>
<dbReference type="Proteomes" id="UP000186670">
    <property type="component" value="Unassembled WGS sequence"/>
</dbReference>
<dbReference type="InterPro" id="IPR051910">
    <property type="entry name" value="ComF/GntX_DNA_util-trans"/>
</dbReference>
<sequence>MNKSLKKITEYFLDILFPRNEIQKKLDTMTAEDFLNNIPRTRHDDKNIITIFDYRNKFMKEAIWSLKFRRNTRLAKIFAQIIYDEILEDLSELAVFQNFKNPVIIPIPISSKRKRERGFNQCELIANELLNIGGDIFTQERKVLIKTKDTPPQSRTKTKKDRLENLKDCFSLKNKEKIKGKNIILLDDVTTTGTTLKEARRILHRHGAKKIICVTVAH</sequence>
<dbReference type="InterPro" id="IPR029057">
    <property type="entry name" value="PRTase-like"/>
</dbReference>
<dbReference type="CDD" id="cd06223">
    <property type="entry name" value="PRTases_typeI"/>
    <property type="match status" value="1"/>
</dbReference>
<dbReference type="Pfam" id="PF00156">
    <property type="entry name" value="Pribosyltran"/>
    <property type="match status" value="1"/>
</dbReference>
<gene>
    <name evidence="3" type="ORF">A2811_01825</name>
</gene>
<evidence type="ECO:0000256" key="1">
    <source>
        <dbReference type="ARBA" id="ARBA00008007"/>
    </source>
</evidence>
<evidence type="ECO:0000259" key="2">
    <source>
        <dbReference type="Pfam" id="PF00156"/>
    </source>
</evidence>
<dbReference type="SUPFAM" id="SSF53271">
    <property type="entry name" value="PRTase-like"/>
    <property type="match status" value="1"/>
</dbReference>
<dbReference type="PANTHER" id="PTHR47505:SF1">
    <property type="entry name" value="DNA UTILIZATION PROTEIN YHGH"/>
    <property type="match status" value="1"/>
</dbReference>
<reference evidence="3 4" key="1">
    <citation type="journal article" date="2016" name="Nat. Commun.">
        <title>Thousands of microbial genomes shed light on interconnected biogeochemical processes in an aquifer system.</title>
        <authorList>
            <person name="Anantharaman K."/>
            <person name="Brown C.T."/>
            <person name="Hug L.A."/>
            <person name="Sharon I."/>
            <person name="Castelle C.J."/>
            <person name="Probst A.J."/>
            <person name="Thomas B.C."/>
            <person name="Singh A."/>
            <person name="Wilkins M.J."/>
            <person name="Karaoz U."/>
            <person name="Brodie E.L."/>
            <person name="Williams K.H."/>
            <person name="Hubbard S.S."/>
            <person name="Banfield J.F."/>
        </authorList>
    </citation>
    <scope>NUCLEOTIDE SEQUENCE [LARGE SCALE GENOMIC DNA]</scope>
</reference>
<proteinExistence type="inferred from homology"/>
<evidence type="ECO:0000313" key="3">
    <source>
        <dbReference type="EMBL" id="OGD68245.1"/>
    </source>
</evidence>
<comment type="similarity">
    <text evidence="1">Belongs to the ComF/GntX family.</text>
</comment>
<name>A0A1F5ELG4_9BACT</name>
<protein>
    <recommendedName>
        <fullName evidence="2">Phosphoribosyltransferase domain-containing protein</fullName>
    </recommendedName>
</protein>
<comment type="caution">
    <text evidence="3">The sequence shown here is derived from an EMBL/GenBank/DDBJ whole genome shotgun (WGS) entry which is preliminary data.</text>
</comment>